<sequence length="173" mass="19080">MSYKIVVDAYCKAKKYKEAVIFVSEIKQFDDSFDDQSVKRLSSYIWEISGSNSSLLATPFAWVNKFSLLSHVCLVNADAGHAVSNAAPTAPSTSIMRGCLTILVKSSILLDIKVRETDVPLDHDAKNYKILGELSLQKSYKTHNIASPLRAGILTAPFCNTSLGLLLVKILRR</sequence>
<reference evidence="1 2" key="1">
    <citation type="submission" date="2019-01" db="EMBL/GenBank/DDBJ databases">
        <title>Sequencing of cultivated peanut Arachis hypogaea provides insights into genome evolution and oil improvement.</title>
        <authorList>
            <person name="Chen X."/>
        </authorList>
    </citation>
    <scope>NUCLEOTIDE SEQUENCE [LARGE SCALE GENOMIC DNA]</scope>
    <source>
        <strain evidence="2">cv. Fuhuasheng</strain>
        <tissue evidence="1">Leaves</tissue>
    </source>
</reference>
<organism evidence="1 2">
    <name type="scientific">Arachis hypogaea</name>
    <name type="common">Peanut</name>
    <dbReference type="NCBI Taxonomy" id="3818"/>
    <lineage>
        <taxon>Eukaryota</taxon>
        <taxon>Viridiplantae</taxon>
        <taxon>Streptophyta</taxon>
        <taxon>Embryophyta</taxon>
        <taxon>Tracheophyta</taxon>
        <taxon>Spermatophyta</taxon>
        <taxon>Magnoliopsida</taxon>
        <taxon>eudicotyledons</taxon>
        <taxon>Gunneridae</taxon>
        <taxon>Pentapetalae</taxon>
        <taxon>rosids</taxon>
        <taxon>fabids</taxon>
        <taxon>Fabales</taxon>
        <taxon>Fabaceae</taxon>
        <taxon>Papilionoideae</taxon>
        <taxon>50 kb inversion clade</taxon>
        <taxon>dalbergioids sensu lato</taxon>
        <taxon>Dalbergieae</taxon>
        <taxon>Pterocarpus clade</taxon>
        <taxon>Arachis</taxon>
    </lineage>
</organism>
<gene>
    <name evidence="1" type="ORF">Ahy_A04g020472</name>
</gene>
<evidence type="ECO:0000313" key="1">
    <source>
        <dbReference type="EMBL" id="RYR62739.1"/>
    </source>
</evidence>
<evidence type="ECO:0000313" key="2">
    <source>
        <dbReference type="Proteomes" id="UP000289738"/>
    </source>
</evidence>
<proteinExistence type="predicted"/>
<keyword evidence="2" id="KW-1185">Reference proteome</keyword>
<dbReference type="EMBL" id="SDMP01000004">
    <property type="protein sequence ID" value="RYR62739.1"/>
    <property type="molecule type" value="Genomic_DNA"/>
</dbReference>
<dbReference type="AlphaFoldDB" id="A0A445DHU0"/>
<dbReference type="Proteomes" id="UP000289738">
    <property type="component" value="Chromosome A04"/>
</dbReference>
<protein>
    <submittedName>
        <fullName evidence="1">Uncharacterized protein</fullName>
    </submittedName>
</protein>
<accession>A0A445DHU0</accession>
<comment type="caution">
    <text evidence="1">The sequence shown here is derived from an EMBL/GenBank/DDBJ whole genome shotgun (WGS) entry which is preliminary data.</text>
</comment>
<name>A0A445DHU0_ARAHY</name>